<evidence type="ECO:0000259" key="4">
    <source>
        <dbReference type="Pfam" id="PF08545"/>
    </source>
</evidence>
<accession>A0A1J1LIH9</accession>
<dbReference type="GO" id="GO:0006633">
    <property type="term" value="P:fatty acid biosynthetic process"/>
    <property type="evidence" value="ECO:0007669"/>
    <property type="project" value="InterPro"/>
</dbReference>
<dbReference type="GO" id="GO:0004315">
    <property type="term" value="F:3-oxoacyl-[acyl-carrier-protein] synthase activity"/>
    <property type="evidence" value="ECO:0007669"/>
    <property type="project" value="UniProtKB-EC"/>
</dbReference>
<dbReference type="Proteomes" id="UP000184315">
    <property type="component" value="Unassembled WGS sequence"/>
</dbReference>
<dbReference type="GO" id="GO:0044550">
    <property type="term" value="P:secondary metabolite biosynthetic process"/>
    <property type="evidence" value="ECO:0007669"/>
    <property type="project" value="TreeGrafter"/>
</dbReference>
<dbReference type="InterPro" id="IPR013747">
    <property type="entry name" value="ACP_syn_III_C"/>
</dbReference>
<dbReference type="EMBL" id="CZDF01000148">
    <property type="protein sequence ID" value="CUR32311.1"/>
    <property type="molecule type" value="Genomic_DNA"/>
</dbReference>
<protein>
    <submittedName>
        <fullName evidence="5">3-oxoacyl-(Acyl carrier protein) synthase III</fullName>
        <ecNumber evidence="5">2.3.1.41</ecNumber>
    </submittedName>
</protein>
<evidence type="ECO:0000256" key="1">
    <source>
        <dbReference type="ARBA" id="ARBA00022679"/>
    </source>
</evidence>
<dbReference type="InterPro" id="IPR016039">
    <property type="entry name" value="Thiolase-like"/>
</dbReference>
<dbReference type="Pfam" id="PF08541">
    <property type="entry name" value="ACP_syn_III_C"/>
    <property type="match status" value="1"/>
</dbReference>
<dbReference type="SUPFAM" id="SSF53901">
    <property type="entry name" value="Thiolase-like"/>
    <property type="match status" value="1"/>
</dbReference>
<organism evidence="5 6">
    <name type="scientific">Planktothrix tepida PCC 9214</name>
    <dbReference type="NCBI Taxonomy" id="671072"/>
    <lineage>
        <taxon>Bacteria</taxon>
        <taxon>Bacillati</taxon>
        <taxon>Cyanobacteriota</taxon>
        <taxon>Cyanophyceae</taxon>
        <taxon>Oscillatoriophycideae</taxon>
        <taxon>Oscillatoriales</taxon>
        <taxon>Microcoleaceae</taxon>
        <taxon>Planktothrix</taxon>
    </lineage>
</organism>
<dbReference type="Pfam" id="PF08545">
    <property type="entry name" value="ACP_syn_III"/>
    <property type="match status" value="1"/>
</dbReference>
<evidence type="ECO:0000313" key="5">
    <source>
        <dbReference type="EMBL" id="CUR32311.1"/>
    </source>
</evidence>
<dbReference type="PANTHER" id="PTHR34069">
    <property type="entry name" value="3-OXOACYL-[ACYL-CARRIER-PROTEIN] SYNTHASE 3"/>
    <property type="match status" value="1"/>
</dbReference>
<sequence>MIGFGNISKVQNNMVISRSHLNNSPHFRTKTLETSQSAHHLAQVRQVKLLATGKYLPKNQVTAEQLGQKLGIEATWIEKKSGVKVRYFVQDETASQMGAMAAKKALETAGLSLNDIDCIVCTSSVPEQSIPCTAALVQKQLGGESSGIATFDINSTCLSFVVGLDTLSYLVDAGRYSRVLLVASEIALAVDWKDRETSTLFGDGAAAAIIGKTNPEEGSKIICSRQETYSEGADLSQCLAGGNRYHPREYSDNMDRFLFKMQGRAIYRLASQILPGFLERLLQPAGLTLEDIDFVIPHQASLMAMGLIRKGLNIPEEKWMVIAHNHGNTIAASIPMTLHEAIQQNKIHRGDRILLLGTSAGFSVGGIVLEY</sequence>
<reference evidence="6" key="1">
    <citation type="submission" date="2015-10" db="EMBL/GenBank/DDBJ databases">
        <authorList>
            <person name="Regsiter A."/>
            <person name="william w."/>
        </authorList>
    </citation>
    <scope>NUCLEOTIDE SEQUENCE [LARGE SCALE GENOMIC DNA]</scope>
</reference>
<name>A0A1J1LIH9_9CYAN</name>
<keyword evidence="1 5" id="KW-0808">Transferase</keyword>
<dbReference type="STRING" id="671072.PL9214430283"/>
<evidence type="ECO:0000256" key="2">
    <source>
        <dbReference type="ARBA" id="ARBA00023315"/>
    </source>
</evidence>
<dbReference type="InterPro" id="IPR013751">
    <property type="entry name" value="ACP_syn_III_N"/>
</dbReference>
<feature type="domain" description="Beta-ketoacyl-[acyl-carrier-protein] synthase III N-terminal" evidence="4">
    <location>
        <begin position="151"/>
        <end position="228"/>
    </location>
</feature>
<dbReference type="PANTHER" id="PTHR34069:SF2">
    <property type="entry name" value="BETA-KETOACYL-[ACYL-CARRIER-PROTEIN] SYNTHASE III"/>
    <property type="match status" value="1"/>
</dbReference>
<dbReference type="NCBIfam" id="NF006829">
    <property type="entry name" value="PRK09352.1"/>
    <property type="match status" value="1"/>
</dbReference>
<evidence type="ECO:0000259" key="3">
    <source>
        <dbReference type="Pfam" id="PF08541"/>
    </source>
</evidence>
<dbReference type="Gene3D" id="3.40.47.10">
    <property type="match status" value="1"/>
</dbReference>
<gene>
    <name evidence="5" type="ORF">PL9214430283</name>
</gene>
<dbReference type="CDD" id="cd00830">
    <property type="entry name" value="KAS_III"/>
    <property type="match status" value="1"/>
</dbReference>
<dbReference type="AlphaFoldDB" id="A0A1J1LIH9"/>
<dbReference type="NCBIfam" id="NF005541">
    <property type="entry name" value="PRK07204.1"/>
    <property type="match status" value="1"/>
</dbReference>
<keyword evidence="6" id="KW-1185">Reference proteome</keyword>
<dbReference type="EC" id="2.3.1.41" evidence="5"/>
<keyword evidence="2 5" id="KW-0012">Acyltransferase</keyword>
<feature type="domain" description="Beta-ketoacyl-[acyl-carrier-protein] synthase III C-terminal" evidence="3">
    <location>
        <begin position="282"/>
        <end position="371"/>
    </location>
</feature>
<evidence type="ECO:0000313" key="6">
    <source>
        <dbReference type="Proteomes" id="UP000184315"/>
    </source>
</evidence>
<proteinExistence type="predicted"/>